<protein>
    <submittedName>
        <fullName evidence="1">Uncharacterized protein</fullName>
    </submittedName>
</protein>
<dbReference type="AlphaFoldDB" id="A0A160TWU9"/>
<dbReference type="EMBL" id="CZQD01000017">
    <property type="protein sequence ID" value="CUS56040.1"/>
    <property type="molecule type" value="Genomic_DNA"/>
</dbReference>
<reference evidence="1" key="1">
    <citation type="submission" date="2015-10" db="EMBL/GenBank/DDBJ databases">
        <authorList>
            <person name="Gilbert D.G."/>
        </authorList>
    </citation>
    <scope>NUCLEOTIDE SEQUENCE</scope>
</reference>
<accession>A0A160TWU9</accession>
<gene>
    <name evidence="1" type="ORF">MGWOODY_Hyp43</name>
</gene>
<proteinExistence type="predicted"/>
<organism evidence="1">
    <name type="scientific">hydrothermal vent metagenome</name>
    <dbReference type="NCBI Taxonomy" id="652676"/>
    <lineage>
        <taxon>unclassified sequences</taxon>
        <taxon>metagenomes</taxon>
        <taxon>ecological metagenomes</taxon>
    </lineage>
</organism>
<name>A0A160TWU9_9ZZZZ</name>
<sequence length="51" mass="5736">MSHEVILVSLESVSLYLQYVIAATYHFTRSILSQVVGDAFDLWYVLPTTGT</sequence>
<evidence type="ECO:0000313" key="1">
    <source>
        <dbReference type="EMBL" id="CUS56040.1"/>
    </source>
</evidence>